<dbReference type="AlphaFoldDB" id="A0A0C2MLJ1"/>
<sequence length="153" mass="18050">MSKHLPMIHEDLIYTVFTDNQFLLNIDFPFQIPDVLDSFQYTVWNEIMITILDAFNESKFLTDPLEDPIIVPSHEYTLDSNPLSGSVINLNIRPSFSLLTSSYILNKHTNQNGFIPFRGIFKWFILLYEYKCIFGDINSKFYHMNIHPFIHDH</sequence>
<keyword evidence="2" id="KW-1185">Reference proteome</keyword>
<proteinExistence type="predicted"/>
<dbReference type="Proteomes" id="UP000031668">
    <property type="component" value="Unassembled WGS sequence"/>
</dbReference>
<gene>
    <name evidence="1" type="ORF">RF11_04234</name>
</gene>
<accession>A0A0C2MLJ1</accession>
<reference evidence="1 2" key="1">
    <citation type="journal article" date="2014" name="Genome Biol. Evol.">
        <title>The genome of the myxosporean Thelohanellus kitauei shows adaptations to nutrient acquisition within its fish host.</title>
        <authorList>
            <person name="Yang Y."/>
            <person name="Xiong J."/>
            <person name="Zhou Z."/>
            <person name="Huo F."/>
            <person name="Miao W."/>
            <person name="Ran C."/>
            <person name="Liu Y."/>
            <person name="Zhang J."/>
            <person name="Feng J."/>
            <person name="Wang M."/>
            <person name="Wang M."/>
            <person name="Wang L."/>
            <person name="Yao B."/>
        </authorList>
    </citation>
    <scope>NUCLEOTIDE SEQUENCE [LARGE SCALE GENOMIC DNA]</scope>
    <source>
        <strain evidence="1">Wuqing</strain>
    </source>
</reference>
<evidence type="ECO:0000313" key="1">
    <source>
        <dbReference type="EMBL" id="KII68066.1"/>
    </source>
</evidence>
<comment type="caution">
    <text evidence="1">The sequence shown here is derived from an EMBL/GenBank/DDBJ whole genome shotgun (WGS) entry which is preliminary data.</text>
</comment>
<dbReference type="EMBL" id="JWZT01002968">
    <property type="protein sequence ID" value="KII68066.1"/>
    <property type="molecule type" value="Genomic_DNA"/>
</dbReference>
<protein>
    <submittedName>
        <fullName evidence="1">Uncharacterized protein</fullName>
    </submittedName>
</protein>
<evidence type="ECO:0000313" key="2">
    <source>
        <dbReference type="Proteomes" id="UP000031668"/>
    </source>
</evidence>
<name>A0A0C2MLJ1_THEKT</name>
<organism evidence="1 2">
    <name type="scientific">Thelohanellus kitauei</name>
    <name type="common">Myxosporean</name>
    <dbReference type="NCBI Taxonomy" id="669202"/>
    <lineage>
        <taxon>Eukaryota</taxon>
        <taxon>Metazoa</taxon>
        <taxon>Cnidaria</taxon>
        <taxon>Myxozoa</taxon>
        <taxon>Myxosporea</taxon>
        <taxon>Bivalvulida</taxon>
        <taxon>Platysporina</taxon>
        <taxon>Myxobolidae</taxon>
        <taxon>Thelohanellus</taxon>
    </lineage>
</organism>